<keyword evidence="7" id="KW-0793">Thylakoid</keyword>
<dbReference type="AlphaFoldDB" id="A0A1Z1M037"/>
<evidence type="ECO:0000256" key="3">
    <source>
        <dbReference type="ARBA" id="ARBA00022617"/>
    </source>
</evidence>
<evidence type="ECO:0000313" key="11">
    <source>
        <dbReference type="EMBL" id="ARW59297.1"/>
    </source>
</evidence>
<feature type="signal peptide" evidence="9">
    <location>
        <begin position="1"/>
        <end position="25"/>
    </location>
</feature>
<feature type="chain" id="PRO_5012735014" evidence="9">
    <location>
        <begin position="26"/>
        <end position="111"/>
    </location>
</feature>
<evidence type="ECO:0000256" key="4">
    <source>
        <dbReference type="ARBA" id="ARBA00022723"/>
    </source>
</evidence>
<name>A0A1Z1M037_9FLOR</name>
<keyword evidence="11" id="KW-0150">Chloroplast</keyword>
<feature type="domain" description="Cytochrome c" evidence="10">
    <location>
        <begin position="28"/>
        <end position="107"/>
    </location>
</feature>
<accession>A0A1Z1M037</accession>
<keyword evidence="6 8" id="KW-0408">Iron</keyword>
<geneLocation type="chloroplast" evidence="11"/>
<dbReference type="EMBL" id="MF101408">
    <property type="protein sequence ID" value="ARW59297.1"/>
    <property type="molecule type" value="Genomic_DNA"/>
</dbReference>
<evidence type="ECO:0000256" key="6">
    <source>
        <dbReference type="ARBA" id="ARBA00023004"/>
    </source>
</evidence>
<dbReference type="SUPFAM" id="SSF46626">
    <property type="entry name" value="Cytochrome c"/>
    <property type="match status" value="1"/>
</dbReference>
<evidence type="ECO:0000256" key="8">
    <source>
        <dbReference type="PROSITE-ProRule" id="PRU00433"/>
    </source>
</evidence>
<protein>
    <submittedName>
        <fullName evidence="11">Cytochrome c553</fullName>
    </submittedName>
</protein>
<keyword evidence="9" id="KW-0732">Signal</keyword>
<dbReference type="RefSeq" id="YP_009391153.1">
    <property type="nucleotide sequence ID" value="NC_035257.1"/>
</dbReference>
<proteinExistence type="inferred from homology"/>
<evidence type="ECO:0000256" key="5">
    <source>
        <dbReference type="ARBA" id="ARBA00022982"/>
    </source>
</evidence>
<evidence type="ECO:0000256" key="9">
    <source>
        <dbReference type="SAM" id="SignalP"/>
    </source>
</evidence>
<dbReference type="InterPro" id="IPR009056">
    <property type="entry name" value="Cyt_c-like_dom"/>
</dbReference>
<dbReference type="PANTHER" id="PTHR34688">
    <property type="entry name" value="CYTOCHROME C6, CHLOROPLASTIC"/>
    <property type="match status" value="1"/>
</dbReference>
<dbReference type="InterPro" id="IPR023655">
    <property type="entry name" value="Cyt_C6"/>
</dbReference>
<dbReference type="InterPro" id="IPR036909">
    <property type="entry name" value="Cyt_c-like_dom_sf"/>
</dbReference>
<keyword evidence="3 8" id="KW-0349">Heme</keyword>
<keyword evidence="2" id="KW-0813">Transport</keyword>
<dbReference type="GO" id="GO:0005506">
    <property type="term" value="F:iron ion binding"/>
    <property type="evidence" value="ECO:0007669"/>
    <property type="project" value="InterPro"/>
</dbReference>
<dbReference type="GO" id="GO:0009055">
    <property type="term" value="F:electron transfer activity"/>
    <property type="evidence" value="ECO:0007669"/>
    <property type="project" value="InterPro"/>
</dbReference>
<evidence type="ECO:0000256" key="2">
    <source>
        <dbReference type="ARBA" id="ARBA00022448"/>
    </source>
</evidence>
<comment type="similarity">
    <text evidence="1">Belongs to the cytochrome c family. PetJ subfamily.</text>
</comment>
<sequence>MIIYLFKILVLFQMIFVFNTQTVQAAEIDLNAGEEVFSSNCAVCHQGGQNVLQADKTLEKNVLEGNEMYNVGAITKQVRNGKNQMPAFPTLTDEDVANVANYVLNQSSIGW</sequence>
<dbReference type="Pfam" id="PF13442">
    <property type="entry name" value="Cytochrome_CBB3"/>
    <property type="match status" value="1"/>
</dbReference>
<keyword evidence="4 8" id="KW-0479">Metal-binding</keyword>
<reference evidence="11" key="1">
    <citation type="journal article" date="2017" name="J. Phycol.">
        <title>Analysis of chloroplast genomes and a supermatrix inform reclassification of the Rhodomelaceae (Rhodophyta).</title>
        <authorList>
            <person name="Diaz-Tapia P."/>
            <person name="Maggs C.A."/>
            <person name="West J.A."/>
            <person name="Verbruggen H."/>
        </authorList>
    </citation>
    <scope>NUCLEOTIDE SEQUENCE</scope>
    <source>
        <strain evidence="11">DHO101</strain>
    </source>
</reference>
<evidence type="ECO:0000256" key="7">
    <source>
        <dbReference type="ARBA" id="ARBA00023078"/>
    </source>
</evidence>
<evidence type="ECO:0000259" key="10">
    <source>
        <dbReference type="PROSITE" id="PS51007"/>
    </source>
</evidence>
<evidence type="ECO:0000256" key="1">
    <source>
        <dbReference type="ARBA" id="ARBA00009650"/>
    </source>
</evidence>
<organism evidence="11">
    <name type="scientific">Dipterocladia arabiensis</name>
    <dbReference type="NCBI Taxonomy" id="2007176"/>
    <lineage>
        <taxon>Eukaryota</taxon>
        <taxon>Rhodophyta</taxon>
        <taxon>Florideophyceae</taxon>
        <taxon>Rhodymeniophycidae</taxon>
        <taxon>Ceramiales</taxon>
        <taxon>Dasyaceae</taxon>
        <taxon>Dipterocladia</taxon>
    </lineage>
</organism>
<dbReference type="GO" id="GO:0020037">
    <property type="term" value="F:heme binding"/>
    <property type="evidence" value="ECO:0007669"/>
    <property type="project" value="InterPro"/>
</dbReference>
<dbReference type="GeneID" id="33352711"/>
<dbReference type="PANTHER" id="PTHR34688:SF2">
    <property type="entry name" value="CYTOCHROME C6, CHLOROPLASTIC"/>
    <property type="match status" value="1"/>
</dbReference>
<gene>
    <name evidence="11" type="primary">petJ</name>
</gene>
<dbReference type="Gene3D" id="1.10.760.10">
    <property type="entry name" value="Cytochrome c-like domain"/>
    <property type="match status" value="1"/>
</dbReference>
<keyword evidence="11" id="KW-0934">Plastid</keyword>
<keyword evidence="5" id="KW-0249">Electron transport</keyword>
<dbReference type="PROSITE" id="PS51007">
    <property type="entry name" value="CYTC"/>
    <property type="match status" value="1"/>
</dbReference>